<feature type="transmembrane region" description="Helical" evidence="1">
    <location>
        <begin position="5"/>
        <end position="22"/>
    </location>
</feature>
<sequence>MKKVLIFMGIMLISTMLIWNYSKNKTYFTTKVEAREANEQADQQCIAKKIIRFHVLANSDSNEDQALKLKVRDKVLAYIAPKLSNSKSIEESREILKKYDKNINAIAESVIRENGYNYSVKTELSYVDFPVKSYGTIVLPQGRYEAYRILIGSAKGHNWWCVMFPPLCFTDITKGNVEVEKTQDEMKSALTKDEYALVDNSKNNSENVNNKIIVRFKLLDEVKKLVTDIKDKI</sequence>
<keyword evidence="3" id="KW-1185">Reference proteome</keyword>
<gene>
    <name evidence="2" type="ORF">Clopa_0368</name>
</gene>
<keyword evidence="1" id="KW-1133">Transmembrane helix</keyword>
<proteinExistence type="predicted"/>
<dbReference type="PATRIC" id="fig|86416.3.peg.345"/>
<evidence type="ECO:0000313" key="3">
    <source>
        <dbReference type="Proteomes" id="UP000013523"/>
    </source>
</evidence>
<dbReference type="NCBIfam" id="TIGR02837">
    <property type="entry name" value="spore_II_R"/>
    <property type="match status" value="1"/>
</dbReference>
<dbReference type="RefSeq" id="WP_015613755.1">
    <property type="nucleotide sequence ID" value="NC_021182.1"/>
</dbReference>
<evidence type="ECO:0000256" key="1">
    <source>
        <dbReference type="SAM" id="Phobius"/>
    </source>
</evidence>
<keyword evidence="1" id="KW-0812">Transmembrane</keyword>
<dbReference type="Pfam" id="PF09551">
    <property type="entry name" value="Spore_II_R"/>
    <property type="match status" value="1"/>
</dbReference>
<accession>R4JYQ2</accession>
<dbReference type="STRING" id="86416.Clopa_0368"/>
<name>R4JYQ2_CLOPA</name>
<protein>
    <submittedName>
        <fullName evidence="2">Stage II sporulation protein R</fullName>
    </submittedName>
</protein>
<dbReference type="eggNOG" id="ENOG5031K93">
    <property type="taxonomic scope" value="Bacteria"/>
</dbReference>
<dbReference type="OrthoDB" id="9793324at2"/>
<dbReference type="Proteomes" id="UP000013523">
    <property type="component" value="Chromosome"/>
</dbReference>
<dbReference type="InterPro" id="IPR014202">
    <property type="entry name" value="Spore_II_R"/>
</dbReference>
<organism evidence="2 3">
    <name type="scientific">Clostridium pasteurianum BC1</name>
    <dbReference type="NCBI Taxonomy" id="86416"/>
    <lineage>
        <taxon>Bacteria</taxon>
        <taxon>Bacillati</taxon>
        <taxon>Bacillota</taxon>
        <taxon>Clostridia</taxon>
        <taxon>Eubacteriales</taxon>
        <taxon>Clostridiaceae</taxon>
        <taxon>Clostridium</taxon>
    </lineage>
</organism>
<keyword evidence="1" id="KW-0472">Membrane</keyword>
<reference evidence="2 3" key="1">
    <citation type="submission" date="2012-01" db="EMBL/GenBank/DDBJ databases">
        <title>Complete sequence of chromosome of Clostridium pasteurianum BC1.</title>
        <authorList>
            <consortium name="US DOE Joint Genome Institute"/>
            <person name="Lucas S."/>
            <person name="Han J."/>
            <person name="Lapidus A."/>
            <person name="Cheng J.-F."/>
            <person name="Goodwin L."/>
            <person name="Pitluck S."/>
            <person name="Peters L."/>
            <person name="Mikhailova N."/>
            <person name="Teshima H."/>
            <person name="Detter J.C."/>
            <person name="Han C."/>
            <person name="Tapia R."/>
            <person name="Land M."/>
            <person name="Hauser L."/>
            <person name="Kyrpides N."/>
            <person name="Ivanova N."/>
            <person name="Pagani I."/>
            <person name="Dunn J."/>
            <person name="Taghavi S."/>
            <person name="Francis A."/>
            <person name="van der Lelie D."/>
            <person name="Woyke T."/>
        </authorList>
    </citation>
    <scope>NUCLEOTIDE SEQUENCE [LARGE SCALE GENOMIC DNA]</scope>
    <source>
        <strain evidence="2 3">BC1</strain>
    </source>
</reference>
<dbReference type="EMBL" id="CP003261">
    <property type="protein sequence ID" value="AGK95428.1"/>
    <property type="molecule type" value="Genomic_DNA"/>
</dbReference>
<dbReference type="HOGENOM" id="CLU_069310_2_0_9"/>
<dbReference type="AlphaFoldDB" id="R4JYQ2"/>
<dbReference type="KEGG" id="cpas:Clopa_0368"/>
<evidence type="ECO:0000313" key="2">
    <source>
        <dbReference type="EMBL" id="AGK95428.1"/>
    </source>
</evidence>